<proteinExistence type="inferred from homology"/>
<gene>
    <name evidence="9" type="ORF">BCR39DRAFT_528383</name>
</gene>
<evidence type="ECO:0000256" key="2">
    <source>
        <dbReference type="ARBA" id="ARBA00010992"/>
    </source>
</evidence>
<evidence type="ECO:0000256" key="6">
    <source>
        <dbReference type="ARBA" id="ARBA00023136"/>
    </source>
</evidence>
<evidence type="ECO:0000256" key="7">
    <source>
        <dbReference type="SAM" id="Phobius"/>
    </source>
</evidence>
<dbReference type="AlphaFoldDB" id="A0A1Y2B7H7"/>
<dbReference type="InterPro" id="IPR005828">
    <property type="entry name" value="MFS_sugar_transport-like"/>
</dbReference>
<dbReference type="InParanoid" id="A0A1Y2B7H7"/>
<evidence type="ECO:0000259" key="8">
    <source>
        <dbReference type="PROSITE" id="PS50850"/>
    </source>
</evidence>
<keyword evidence="10" id="KW-1185">Reference proteome</keyword>
<feature type="transmembrane region" description="Helical" evidence="7">
    <location>
        <begin position="25"/>
        <end position="47"/>
    </location>
</feature>
<dbReference type="EMBL" id="MCFC01000018">
    <property type="protein sequence ID" value="ORY30799.1"/>
    <property type="molecule type" value="Genomic_DNA"/>
</dbReference>
<keyword evidence="5 7" id="KW-1133">Transmembrane helix</keyword>
<feature type="transmembrane region" description="Helical" evidence="7">
    <location>
        <begin position="193"/>
        <end position="212"/>
    </location>
</feature>
<comment type="subcellular location">
    <subcellularLocation>
        <location evidence="1">Membrane</location>
        <topology evidence="1">Multi-pass membrane protein</topology>
    </subcellularLocation>
</comment>
<dbReference type="InterPro" id="IPR036259">
    <property type="entry name" value="MFS_trans_sf"/>
</dbReference>
<accession>A0A1Y2B7H7</accession>
<feature type="transmembrane region" description="Helical" evidence="7">
    <location>
        <begin position="123"/>
        <end position="147"/>
    </location>
</feature>
<organism evidence="9 10">
    <name type="scientific">Naematelia encephala</name>
    <dbReference type="NCBI Taxonomy" id="71784"/>
    <lineage>
        <taxon>Eukaryota</taxon>
        <taxon>Fungi</taxon>
        <taxon>Dikarya</taxon>
        <taxon>Basidiomycota</taxon>
        <taxon>Agaricomycotina</taxon>
        <taxon>Tremellomycetes</taxon>
        <taxon>Tremellales</taxon>
        <taxon>Naemateliaceae</taxon>
        <taxon>Naematelia</taxon>
    </lineage>
</organism>
<name>A0A1Y2B7H7_9TREE</name>
<dbReference type="OrthoDB" id="6133115at2759"/>
<feature type="transmembrane region" description="Helical" evidence="7">
    <location>
        <begin position="382"/>
        <end position="405"/>
    </location>
</feature>
<dbReference type="SUPFAM" id="SSF103473">
    <property type="entry name" value="MFS general substrate transporter"/>
    <property type="match status" value="1"/>
</dbReference>
<evidence type="ECO:0000256" key="1">
    <source>
        <dbReference type="ARBA" id="ARBA00004141"/>
    </source>
</evidence>
<sequence length="532" mass="59441">MSDWQTIPNVRDRVKWYNDKGRLKLNFFLSIIFVGMVLNGYDGSVISGLQAFDSWHEDLGNPDGVKIGLLNATGSFSGLVVGPIITYIDEHLGRKWGIRFYGYTLLIGSIFGCVAGVSGANGYALFITGRAIIGFGLASFLMTSLIVVQEITHPRSRSVVAHSWDSYWILGSVISSWVIFGTSYMTSSWGWRIPYILQVPLALYILIAVQFVPETPRFLIAKGRDQEALAFLAEYHGNGDPDDELVMFEFAEMKDAIAKEQEVKAEKWSRILKDRANRKRFALTILMTFMTNMSGSSIIYYYYTVVFDLVGITNPTTQTGINAGLSIFTWFCQIAAVYTGKRVGRRTILLWVWPMVLLGLVGLCVTGGVFANASEGNTKAGIATVVLVWIYLGAFNFTNPVLYSYSAEVQTFSMRSKGLLVWNTVSQFEGAYVTWVDSIALNAIGWKYYIVYMPLVIIQWLLTWRCEYPWWYLDALADLADMVETKGYTLEEIALAFDSSSSLVNVNLLPQAEIEGYEGSDKGRDAEADAAN</sequence>
<dbReference type="Pfam" id="PF00083">
    <property type="entry name" value="Sugar_tr"/>
    <property type="match status" value="1"/>
</dbReference>
<evidence type="ECO:0000256" key="5">
    <source>
        <dbReference type="ARBA" id="ARBA00022989"/>
    </source>
</evidence>
<keyword evidence="3" id="KW-0813">Transport</keyword>
<dbReference type="Proteomes" id="UP000193986">
    <property type="component" value="Unassembled WGS sequence"/>
</dbReference>
<feature type="domain" description="Major facilitator superfamily (MFS) profile" evidence="8">
    <location>
        <begin position="28"/>
        <end position="471"/>
    </location>
</feature>
<comment type="caution">
    <text evidence="9">The sequence shown here is derived from an EMBL/GenBank/DDBJ whole genome shotgun (WGS) entry which is preliminary data.</text>
</comment>
<dbReference type="FunFam" id="1.20.1250.20:FF:000134">
    <property type="entry name" value="MFS sugar transporter protein"/>
    <property type="match status" value="1"/>
</dbReference>
<feature type="transmembrane region" description="Helical" evidence="7">
    <location>
        <begin position="167"/>
        <end position="187"/>
    </location>
</feature>
<dbReference type="PANTHER" id="PTHR48022">
    <property type="entry name" value="PLASTIDIC GLUCOSE TRANSPORTER 4"/>
    <property type="match status" value="1"/>
</dbReference>
<feature type="transmembrane region" description="Helical" evidence="7">
    <location>
        <begin position="281"/>
        <end position="303"/>
    </location>
</feature>
<dbReference type="Gene3D" id="1.20.1250.20">
    <property type="entry name" value="MFS general substrate transporter like domains"/>
    <property type="match status" value="1"/>
</dbReference>
<dbReference type="InterPro" id="IPR050360">
    <property type="entry name" value="MFS_Sugar_Transporters"/>
</dbReference>
<evidence type="ECO:0000313" key="10">
    <source>
        <dbReference type="Proteomes" id="UP000193986"/>
    </source>
</evidence>
<feature type="transmembrane region" description="Helical" evidence="7">
    <location>
        <begin position="348"/>
        <end position="370"/>
    </location>
</feature>
<dbReference type="GO" id="GO:0016020">
    <property type="term" value="C:membrane"/>
    <property type="evidence" value="ECO:0007669"/>
    <property type="project" value="UniProtKB-SubCell"/>
</dbReference>
<feature type="transmembrane region" description="Helical" evidence="7">
    <location>
        <begin position="67"/>
        <end position="88"/>
    </location>
</feature>
<evidence type="ECO:0000313" key="9">
    <source>
        <dbReference type="EMBL" id="ORY30799.1"/>
    </source>
</evidence>
<dbReference type="GO" id="GO:0005351">
    <property type="term" value="F:carbohydrate:proton symporter activity"/>
    <property type="evidence" value="ECO:0007669"/>
    <property type="project" value="TreeGrafter"/>
</dbReference>
<feature type="transmembrane region" description="Helical" evidence="7">
    <location>
        <begin position="323"/>
        <end position="341"/>
    </location>
</feature>
<feature type="transmembrane region" description="Helical" evidence="7">
    <location>
        <begin position="100"/>
        <end position="117"/>
    </location>
</feature>
<reference evidence="9 10" key="1">
    <citation type="submission" date="2016-07" db="EMBL/GenBank/DDBJ databases">
        <title>Pervasive Adenine N6-methylation of Active Genes in Fungi.</title>
        <authorList>
            <consortium name="DOE Joint Genome Institute"/>
            <person name="Mondo S.J."/>
            <person name="Dannebaum R.O."/>
            <person name="Kuo R.C."/>
            <person name="Labutti K."/>
            <person name="Haridas S."/>
            <person name="Kuo A."/>
            <person name="Salamov A."/>
            <person name="Ahrendt S.R."/>
            <person name="Lipzen A."/>
            <person name="Sullivan W."/>
            <person name="Andreopoulos W.B."/>
            <person name="Clum A."/>
            <person name="Lindquist E."/>
            <person name="Daum C."/>
            <person name="Ramamoorthy G.K."/>
            <person name="Gryganskyi A."/>
            <person name="Culley D."/>
            <person name="Magnuson J.K."/>
            <person name="James T.Y."/>
            <person name="O'Malley M.A."/>
            <person name="Stajich J.E."/>
            <person name="Spatafora J.W."/>
            <person name="Visel A."/>
            <person name="Grigoriev I.V."/>
        </authorList>
    </citation>
    <scope>NUCLEOTIDE SEQUENCE [LARGE SCALE GENOMIC DNA]</scope>
    <source>
        <strain evidence="9 10">68-887.2</strain>
    </source>
</reference>
<keyword evidence="6 7" id="KW-0472">Membrane</keyword>
<dbReference type="PANTHER" id="PTHR48022:SF64">
    <property type="entry name" value="MAJOR FACILITATOR SUPERFAMILY (MFS) PROFILE DOMAIN-CONTAINING PROTEIN"/>
    <property type="match status" value="1"/>
</dbReference>
<protein>
    <submittedName>
        <fullName evidence="9">Putative hexose transport-related protein</fullName>
    </submittedName>
</protein>
<evidence type="ECO:0000256" key="3">
    <source>
        <dbReference type="ARBA" id="ARBA00022448"/>
    </source>
</evidence>
<dbReference type="InterPro" id="IPR020846">
    <property type="entry name" value="MFS_dom"/>
</dbReference>
<dbReference type="PROSITE" id="PS50850">
    <property type="entry name" value="MFS"/>
    <property type="match status" value="1"/>
</dbReference>
<keyword evidence="4 7" id="KW-0812">Transmembrane</keyword>
<comment type="similarity">
    <text evidence="2">Belongs to the major facilitator superfamily. Sugar transporter (TC 2.A.1.1) family.</text>
</comment>
<evidence type="ECO:0000256" key="4">
    <source>
        <dbReference type="ARBA" id="ARBA00022692"/>
    </source>
</evidence>